<dbReference type="InterPro" id="IPR019888">
    <property type="entry name" value="Tscrpt_reg_AsnC-like"/>
</dbReference>
<evidence type="ECO:0000256" key="3">
    <source>
        <dbReference type="ARBA" id="ARBA00023163"/>
    </source>
</evidence>
<keyword evidence="2" id="KW-0238">DNA-binding</keyword>
<sequence length="322" mass="35338">MDDLERRLLHALKIDGRVSFSRLAKVLGVSDQTVARRYRKLQTEVSLRVIARSDARLLGTYEWFVRMKGGSVAVSRTASLLAQRPETSWVSLVSGGLEVVCLVRSTDARGEQQALLRHLGEPPQAGQVAAYDVLHTFLGERRLWPGLKSDLDDEQIKQLTAGLPEPVGAEDLRITDSDKALIEALGEDGRTPLQELALVTDSAENTVRRRLEHLRACGALYFDLDVDYHLLGFDALALLWLAVRPQCLVPVAEAVARHPEVSFVAATTGGANLLASVICRDNSHLFDYLAHQVGEMEGVLYVEVAPILHIVKRVVAPAGVTV</sequence>
<dbReference type="STRING" id="457427.SSOG_02384"/>
<dbReference type="Proteomes" id="UP000003963">
    <property type="component" value="Unassembled WGS sequence"/>
</dbReference>
<dbReference type="Pfam" id="PF01037">
    <property type="entry name" value="AsnC_trans_reg"/>
    <property type="match status" value="1"/>
</dbReference>
<dbReference type="GO" id="GO:0043200">
    <property type="term" value="P:response to amino acid"/>
    <property type="evidence" value="ECO:0007669"/>
    <property type="project" value="TreeGrafter"/>
</dbReference>
<dbReference type="SUPFAM" id="SSF46785">
    <property type="entry name" value="Winged helix' DNA-binding domain"/>
    <property type="match status" value="2"/>
</dbReference>
<organism evidence="5 6">
    <name type="scientific">Streptomyces himastatinicus ATCC 53653</name>
    <dbReference type="NCBI Taxonomy" id="457427"/>
    <lineage>
        <taxon>Bacteria</taxon>
        <taxon>Bacillati</taxon>
        <taxon>Actinomycetota</taxon>
        <taxon>Actinomycetes</taxon>
        <taxon>Kitasatosporales</taxon>
        <taxon>Streptomycetaceae</taxon>
        <taxon>Streptomyces</taxon>
        <taxon>Streptomyces violaceusniger group</taxon>
    </lineage>
</organism>
<dbReference type="Gene3D" id="1.10.10.10">
    <property type="entry name" value="Winged helix-like DNA-binding domain superfamily/Winged helix DNA-binding domain"/>
    <property type="match status" value="2"/>
</dbReference>
<dbReference type="Pfam" id="PF13404">
    <property type="entry name" value="HTH_AsnC-type"/>
    <property type="match status" value="2"/>
</dbReference>
<dbReference type="PANTHER" id="PTHR30154:SF34">
    <property type="entry name" value="TRANSCRIPTIONAL REGULATOR AZLB"/>
    <property type="match status" value="1"/>
</dbReference>
<dbReference type="HOGENOM" id="CLU_044190_0_0_11"/>
<keyword evidence="3" id="KW-0804">Transcription</keyword>
<reference evidence="5 6" key="1">
    <citation type="submission" date="2009-02" db="EMBL/GenBank/DDBJ databases">
        <title>Annotation of Streptomyces hygroscopicus strain ATCC 53653.</title>
        <authorList>
            <consortium name="The Broad Institute Genome Sequencing Platform"/>
            <consortium name="Broad Institute Microbial Sequencing Center"/>
            <person name="Fischbach M."/>
            <person name="Godfrey P."/>
            <person name="Ward D."/>
            <person name="Young S."/>
            <person name="Zeng Q."/>
            <person name="Koehrsen M."/>
            <person name="Alvarado L."/>
            <person name="Berlin A.M."/>
            <person name="Bochicchio J."/>
            <person name="Borenstein D."/>
            <person name="Chapman S.B."/>
            <person name="Chen Z."/>
            <person name="Engels R."/>
            <person name="Freedman E."/>
            <person name="Gellesch M."/>
            <person name="Goldberg J."/>
            <person name="Griggs A."/>
            <person name="Gujja S."/>
            <person name="Heilman E.R."/>
            <person name="Heiman D.I."/>
            <person name="Hepburn T.A."/>
            <person name="Howarth C."/>
            <person name="Jen D."/>
            <person name="Larson L."/>
            <person name="Lewis B."/>
            <person name="Mehta T."/>
            <person name="Park D."/>
            <person name="Pearson M."/>
            <person name="Richards J."/>
            <person name="Roberts A."/>
            <person name="Saif S."/>
            <person name="Shea T.D."/>
            <person name="Shenoy N."/>
            <person name="Sisk P."/>
            <person name="Stolte C."/>
            <person name="Sykes S.N."/>
            <person name="Thomson T."/>
            <person name="Walk T."/>
            <person name="White J."/>
            <person name="Yandava C."/>
            <person name="Straight P."/>
            <person name="Clardy J."/>
            <person name="Hung D."/>
            <person name="Kolter R."/>
            <person name="Mekalanos J."/>
            <person name="Walker S."/>
            <person name="Walsh C.T."/>
            <person name="Wieland-Brown L.C."/>
            <person name="Haas B."/>
            <person name="Nusbaum C."/>
            <person name="Birren B."/>
        </authorList>
    </citation>
    <scope>NUCLEOTIDE SEQUENCE [LARGE SCALE GENOMIC DNA]</scope>
    <source>
        <strain evidence="5 6">ATCC 53653</strain>
    </source>
</reference>
<dbReference type="GO" id="GO:0043565">
    <property type="term" value="F:sequence-specific DNA binding"/>
    <property type="evidence" value="ECO:0007669"/>
    <property type="project" value="InterPro"/>
</dbReference>
<dbReference type="Gene3D" id="3.30.70.920">
    <property type="match status" value="1"/>
</dbReference>
<evidence type="ECO:0000256" key="2">
    <source>
        <dbReference type="ARBA" id="ARBA00023125"/>
    </source>
</evidence>
<gene>
    <name evidence="5" type="ORF">SSOG_02384</name>
</gene>
<keyword evidence="1" id="KW-0805">Transcription regulation</keyword>
<dbReference type="InterPro" id="IPR036390">
    <property type="entry name" value="WH_DNA-bd_sf"/>
</dbReference>
<name>D9W8G3_9ACTN</name>
<dbReference type="InterPro" id="IPR000485">
    <property type="entry name" value="AsnC-type_HTH_dom"/>
</dbReference>
<proteinExistence type="predicted"/>
<accession>D9W8G3</accession>
<dbReference type="SMART" id="SM00344">
    <property type="entry name" value="HTH_ASNC"/>
    <property type="match status" value="2"/>
</dbReference>
<dbReference type="PANTHER" id="PTHR30154">
    <property type="entry name" value="LEUCINE-RESPONSIVE REGULATORY PROTEIN"/>
    <property type="match status" value="1"/>
</dbReference>
<dbReference type="PRINTS" id="PR00033">
    <property type="entry name" value="HTHASNC"/>
</dbReference>
<dbReference type="PROSITE" id="PS50956">
    <property type="entry name" value="HTH_ASNC_2"/>
    <property type="match status" value="1"/>
</dbReference>
<dbReference type="InterPro" id="IPR011008">
    <property type="entry name" value="Dimeric_a/b-barrel"/>
</dbReference>
<evidence type="ECO:0000313" key="5">
    <source>
        <dbReference type="EMBL" id="EFL22670.1"/>
    </source>
</evidence>
<evidence type="ECO:0000313" key="6">
    <source>
        <dbReference type="Proteomes" id="UP000003963"/>
    </source>
</evidence>
<dbReference type="EMBL" id="GG657754">
    <property type="protein sequence ID" value="EFL22670.1"/>
    <property type="molecule type" value="Genomic_DNA"/>
</dbReference>
<keyword evidence="6" id="KW-1185">Reference proteome</keyword>
<dbReference type="InterPro" id="IPR036388">
    <property type="entry name" value="WH-like_DNA-bd_sf"/>
</dbReference>
<dbReference type="RefSeq" id="WP_009714491.1">
    <property type="nucleotide sequence ID" value="NZ_GG657754.1"/>
</dbReference>
<dbReference type="AlphaFoldDB" id="D9W8G3"/>
<dbReference type="SUPFAM" id="SSF54909">
    <property type="entry name" value="Dimeric alpha+beta barrel"/>
    <property type="match status" value="1"/>
</dbReference>
<evidence type="ECO:0000259" key="4">
    <source>
        <dbReference type="PROSITE" id="PS50956"/>
    </source>
</evidence>
<protein>
    <submittedName>
        <fullName evidence="5">Putative AsnC-family transcriptional regulator</fullName>
    </submittedName>
</protein>
<feature type="domain" description="HTH asnC-type" evidence="4">
    <location>
        <begin position="1"/>
        <end position="61"/>
    </location>
</feature>
<dbReference type="GO" id="GO:0005829">
    <property type="term" value="C:cytosol"/>
    <property type="evidence" value="ECO:0007669"/>
    <property type="project" value="TreeGrafter"/>
</dbReference>
<evidence type="ECO:0000256" key="1">
    <source>
        <dbReference type="ARBA" id="ARBA00023015"/>
    </source>
</evidence>
<dbReference type="InterPro" id="IPR019887">
    <property type="entry name" value="Tscrpt_reg_AsnC/Lrp_C"/>
</dbReference>